<dbReference type="GO" id="GO:0008270">
    <property type="term" value="F:zinc ion binding"/>
    <property type="evidence" value="ECO:0007669"/>
    <property type="project" value="UniProtKB-UniRule"/>
</dbReference>
<dbReference type="SUPFAM" id="SSF51069">
    <property type="entry name" value="Carbonic anhydrase"/>
    <property type="match status" value="1"/>
</dbReference>
<evidence type="ECO:0000256" key="1">
    <source>
        <dbReference type="ARBA" id="ARBA00010718"/>
    </source>
</evidence>
<evidence type="ECO:0000256" key="5">
    <source>
        <dbReference type="SAM" id="MobiDB-lite"/>
    </source>
</evidence>
<dbReference type="Pfam" id="PF00194">
    <property type="entry name" value="Carb_anhydrase"/>
    <property type="match status" value="1"/>
</dbReference>
<evidence type="ECO:0000256" key="2">
    <source>
        <dbReference type="ARBA" id="ARBA00022723"/>
    </source>
</evidence>
<dbReference type="GeneID" id="105219858"/>
<dbReference type="InterPro" id="IPR001148">
    <property type="entry name" value="CA_dom"/>
</dbReference>
<reference evidence="7" key="1">
    <citation type="submission" date="2014-11" db="EMBL/GenBank/DDBJ databases">
        <authorList>
            <person name="Geib S."/>
        </authorList>
    </citation>
    <scope>NUCLEOTIDE SEQUENCE</scope>
</reference>
<dbReference type="Gene3D" id="3.10.200.10">
    <property type="entry name" value="Alpha carbonic anhydrase"/>
    <property type="match status" value="1"/>
</dbReference>
<keyword evidence="4" id="KW-0732">Signal</keyword>
<dbReference type="RefSeq" id="XP_011194505.2">
    <property type="nucleotide sequence ID" value="XM_011196203.3"/>
</dbReference>
<proteinExistence type="inferred from homology"/>
<comment type="cofactor">
    <cofactor evidence="4">
        <name>Zn(2+)</name>
        <dbReference type="ChEBI" id="CHEBI:29105"/>
    </cofactor>
</comment>
<dbReference type="InterPro" id="IPR023561">
    <property type="entry name" value="Carbonic_anhydrase_a-class"/>
</dbReference>
<comment type="similarity">
    <text evidence="1 4">Belongs to the alpha-carbonic anhydrase family.</text>
</comment>
<feature type="signal peptide" evidence="4">
    <location>
        <begin position="1"/>
        <end position="22"/>
    </location>
</feature>
<evidence type="ECO:0000256" key="4">
    <source>
        <dbReference type="RuleBase" id="RU367011"/>
    </source>
</evidence>
<dbReference type="PANTHER" id="PTHR18952">
    <property type="entry name" value="CARBONIC ANHYDRASE"/>
    <property type="match status" value="1"/>
</dbReference>
<dbReference type="PANTHER" id="PTHR18952:SF137">
    <property type="entry name" value="CARBONIC ANHYDRASE"/>
    <property type="match status" value="1"/>
</dbReference>
<dbReference type="GO" id="GO:0004089">
    <property type="term" value="F:carbonate dehydratase activity"/>
    <property type="evidence" value="ECO:0007669"/>
    <property type="project" value="UniProtKB-UniRule"/>
</dbReference>
<dbReference type="PROSITE" id="PS51144">
    <property type="entry name" value="ALPHA_CA_2"/>
    <property type="match status" value="1"/>
</dbReference>
<feature type="region of interest" description="Disordered" evidence="5">
    <location>
        <begin position="25"/>
        <end position="46"/>
    </location>
</feature>
<dbReference type="AlphaFoldDB" id="A0A0A1XBZ5"/>
<evidence type="ECO:0000256" key="3">
    <source>
        <dbReference type="ARBA" id="ARBA00022833"/>
    </source>
</evidence>
<keyword evidence="3 4" id="KW-0862">Zinc</keyword>
<evidence type="ECO:0000313" key="7">
    <source>
        <dbReference type="EMBL" id="JAD08467.1"/>
    </source>
</evidence>
<dbReference type="GO" id="GO:0005737">
    <property type="term" value="C:cytoplasm"/>
    <property type="evidence" value="ECO:0007669"/>
    <property type="project" value="TreeGrafter"/>
</dbReference>
<dbReference type="EC" id="4.2.1.1" evidence="4"/>
<dbReference type="CTD" id="608422"/>
<dbReference type="SMART" id="SM01057">
    <property type="entry name" value="Carb_anhydrase"/>
    <property type="match status" value="1"/>
</dbReference>
<dbReference type="SMR" id="A0A0A1XBZ5"/>
<comment type="function">
    <text evidence="4">Reversible hydration of carbon dioxide.</text>
</comment>
<organism evidence="7">
    <name type="scientific">Zeugodacus cucurbitae</name>
    <name type="common">Melon fruit fly</name>
    <name type="synonym">Bactrocera cucurbitae</name>
    <dbReference type="NCBI Taxonomy" id="28588"/>
    <lineage>
        <taxon>Eukaryota</taxon>
        <taxon>Metazoa</taxon>
        <taxon>Ecdysozoa</taxon>
        <taxon>Arthropoda</taxon>
        <taxon>Hexapoda</taxon>
        <taxon>Insecta</taxon>
        <taxon>Pterygota</taxon>
        <taxon>Neoptera</taxon>
        <taxon>Endopterygota</taxon>
        <taxon>Diptera</taxon>
        <taxon>Brachycera</taxon>
        <taxon>Muscomorpha</taxon>
        <taxon>Tephritoidea</taxon>
        <taxon>Tephritidae</taxon>
        <taxon>Zeugodacus</taxon>
        <taxon>Zeugodacus</taxon>
    </lineage>
</organism>
<dbReference type="EMBL" id="GBXI01005825">
    <property type="protein sequence ID" value="JAD08467.1"/>
    <property type="molecule type" value="Transcribed_RNA"/>
</dbReference>
<feature type="domain" description="Alpha-carbonic anhydrase" evidence="6">
    <location>
        <begin position="35"/>
        <end position="296"/>
    </location>
</feature>
<dbReference type="CDD" id="cd00326">
    <property type="entry name" value="alpha_CA"/>
    <property type="match status" value="1"/>
</dbReference>
<dbReference type="InterPro" id="IPR036398">
    <property type="entry name" value="CA_dom_sf"/>
</dbReference>
<comment type="catalytic activity">
    <reaction evidence="4">
        <text>hydrogencarbonate + H(+) = CO2 + H2O</text>
        <dbReference type="Rhea" id="RHEA:10748"/>
        <dbReference type="ChEBI" id="CHEBI:15377"/>
        <dbReference type="ChEBI" id="CHEBI:15378"/>
        <dbReference type="ChEBI" id="CHEBI:16526"/>
        <dbReference type="ChEBI" id="CHEBI:17544"/>
        <dbReference type="EC" id="4.2.1.1"/>
    </reaction>
</comment>
<sequence length="306" mass="34570">MHFFEFFKLCQRLIFFLPLTTANSPDKTTAPSSGGGWSYDNPEEWPVNNPQCGGDRQSPIAINTDKTVNADIPPITFASYDVVLGNYVVLENNGHTIKFNVPQTIENVPPTITNGPLEDIYEAAEVHFHWGSPTSKGSEHVINQRRYDVEMHIVHMNNKYGSVEEAREYEDGLSVIGVLFKVEKTVANHEQPGLSTIFNTVPYVTRYNSSASTQQLISLGSLLSNINRDKFYTYQGSLTTPPCSEAVTWIVYPEVVPISIFQVKNFWFVRDSEGGRLVNNYRPVQPIGSRDVYYRSSNGDEVNYYF</sequence>
<name>A0A0A1XBZ5_ZEUCU</name>
<keyword evidence="2 4" id="KW-0479">Metal-binding</keyword>
<reference evidence="7" key="2">
    <citation type="journal article" date="2015" name="Gigascience">
        <title>Reconstructing a comprehensive transcriptome assembly of a white-pupal translocated strain of the pest fruit fly Bactrocera cucurbitae.</title>
        <authorList>
            <person name="Sim S.B."/>
            <person name="Calla B."/>
            <person name="Hall B."/>
            <person name="DeRego T."/>
            <person name="Geib S.M."/>
        </authorList>
    </citation>
    <scope>NUCLEOTIDE SEQUENCE</scope>
</reference>
<dbReference type="PROSITE" id="PS00162">
    <property type="entry name" value="ALPHA_CA_1"/>
    <property type="match status" value="1"/>
</dbReference>
<feature type="chain" id="PRO_5025085531" description="Carbonic anhydrase" evidence="4">
    <location>
        <begin position="23"/>
        <end position="306"/>
    </location>
</feature>
<protein>
    <recommendedName>
        <fullName evidence="4">Carbonic anhydrase</fullName>
        <ecNumber evidence="4">4.2.1.1</ecNumber>
    </recommendedName>
</protein>
<dbReference type="InterPro" id="IPR018338">
    <property type="entry name" value="Carbonic_anhydrase_a-class_CS"/>
</dbReference>
<accession>A0A0A1XBZ5</accession>
<keyword evidence="4" id="KW-0456">Lyase</keyword>
<evidence type="ECO:0000259" key="6">
    <source>
        <dbReference type="PROSITE" id="PS51144"/>
    </source>
</evidence>
<gene>
    <name evidence="7" type="primary">Ca15</name>
    <name evidence="7" type="ORF">g.2092</name>
</gene>